<keyword evidence="2" id="KW-1185">Reference proteome</keyword>
<reference evidence="1 2" key="1">
    <citation type="journal article" date="2023" name="ACS Omega">
        <title>Identification of the Neoaspergillic Acid Biosynthesis Gene Cluster by Establishing an In Vitro CRISPR-Ribonucleoprotein Genetic System in Aspergillus melleus.</title>
        <authorList>
            <person name="Yuan B."/>
            <person name="Grau M.F."/>
            <person name="Murata R.M."/>
            <person name="Torok T."/>
            <person name="Venkateswaran K."/>
            <person name="Stajich J.E."/>
            <person name="Wang C.C.C."/>
        </authorList>
    </citation>
    <scope>NUCLEOTIDE SEQUENCE [LARGE SCALE GENOMIC DNA]</scope>
    <source>
        <strain evidence="1 2">IMV 1140</strain>
    </source>
</reference>
<evidence type="ECO:0000313" key="1">
    <source>
        <dbReference type="EMBL" id="KAK1149962.1"/>
    </source>
</evidence>
<proteinExistence type="predicted"/>
<accession>A0ACC3BGS6</accession>
<organism evidence="1 2">
    <name type="scientific">Aspergillus melleus</name>
    <dbReference type="NCBI Taxonomy" id="138277"/>
    <lineage>
        <taxon>Eukaryota</taxon>
        <taxon>Fungi</taxon>
        <taxon>Dikarya</taxon>
        <taxon>Ascomycota</taxon>
        <taxon>Pezizomycotina</taxon>
        <taxon>Eurotiomycetes</taxon>
        <taxon>Eurotiomycetidae</taxon>
        <taxon>Eurotiales</taxon>
        <taxon>Aspergillaceae</taxon>
        <taxon>Aspergillus</taxon>
        <taxon>Aspergillus subgen. Circumdati</taxon>
    </lineage>
</organism>
<comment type="caution">
    <text evidence="1">The sequence shown here is derived from an EMBL/GenBank/DDBJ whole genome shotgun (WGS) entry which is preliminary data.</text>
</comment>
<dbReference type="Proteomes" id="UP001177260">
    <property type="component" value="Unassembled WGS sequence"/>
</dbReference>
<dbReference type="EMBL" id="JAOPJF010000002">
    <property type="protein sequence ID" value="KAK1149962.1"/>
    <property type="molecule type" value="Genomic_DNA"/>
</dbReference>
<sequence>MEPANPTDITSPREVDLTDNSIQRLLLEAENRLRTQNPVSIATNSEVPSPRVPQLSHGCVQQSYIRQDDIVTSDSARVNNNLKKSTSTLPYSVTHSLAEKTKPKQEKQTAGADWFNLPKTELTPELKRDLQILRMRSVLDPKRHYKKENGKVRPPQYSQVGTIIEGPGEFFSGRITKKDRKKTFVEEVLASERESRRFESKYQGIQATKQSGKGLYYKNLRAKRHTKGK</sequence>
<gene>
    <name evidence="1" type="primary">fcf2</name>
    <name evidence="1" type="ORF">N8T08_003518</name>
</gene>
<protein>
    <submittedName>
        <fullName evidence="1">dTDP-fucopyranose mutase</fullName>
    </submittedName>
</protein>
<name>A0ACC3BGS6_9EURO</name>
<evidence type="ECO:0000313" key="2">
    <source>
        <dbReference type="Proteomes" id="UP001177260"/>
    </source>
</evidence>